<dbReference type="EMBL" id="GBXM01043545">
    <property type="protein sequence ID" value="JAH65032.1"/>
    <property type="molecule type" value="Transcribed_RNA"/>
</dbReference>
<name>A0A0E9UGX5_ANGAN</name>
<evidence type="ECO:0000256" key="1">
    <source>
        <dbReference type="SAM" id="MobiDB-lite"/>
    </source>
</evidence>
<proteinExistence type="predicted"/>
<reference evidence="2" key="1">
    <citation type="submission" date="2014-11" db="EMBL/GenBank/DDBJ databases">
        <authorList>
            <person name="Amaro Gonzalez C."/>
        </authorList>
    </citation>
    <scope>NUCLEOTIDE SEQUENCE</scope>
</reference>
<sequence length="25" mass="2668">MNVSQKSQEGSTFPPISFSAPWGGQ</sequence>
<dbReference type="AlphaFoldDB" id="A0A0E9UGX5"/>
<feature type="region of interest" description="Disordered" evidence="1">
    <location>
        <begin position="1"/>
        <end position="25"/>
    </location>
</feature>
<reference evidence="2" key="2">
    <citation type="journal article" date="2015" name="Fish Shellfish Immunol.">
        <title>Early steps in the European eel (Anguilla anguilla)-Vibrio vulnificus interaction in the gills: Role of the RtxA13 toxin.</title>
        <authorList>
            <person name="Callol A."/>
            <person name="Pajuelo D."/>
            <person name="Ebbesson L."/>
            <person name="Teles M."/>
            <person name="MacKenzie S."/>
            <person name="Amaro C."/>
        </authorList>
    </citation>
    <scope>NUCLEOTIDE SEQUENCE</scope>
</reference>
<evidence type="ECO:0000313" key="2">
    <source>
        <dbReference type="EMBL" id="JAH65032.1"/>
    </source>
</evidence>
<protein>
    <submittedName>
        <fullName evidence="2">Uncharacterized protein</fullName>
    </submittedName>
</protein>
<organism evidence="2">
    <name type="scientific">Anguilla anguilla</name>
    <name type="common">European freshwater eel</name>
    <name type="synonym">Muraena anguilla</name>
    <dbReference type="NCBI Taxonomy" id="7936"/>
    <lineage>
        <taxon>Eukaryota</taxon>
        <taxon>Metazoa</taxon>
        <taxon>Chordata</taxon>
        <taxon>Craniata</taxon>
        <taxon>Vertebrata</taxon>
        <taxon>Euteleostomi</taxon>
        <taxon>Actinopterygii</taxon>
        <taxon>Neopterygii</taxon>
        <taxon>Teleostei</taxon>
        <taxon>Anguilliformes</taxon>
        <taxon>Anguillidae</taxon>
        <taxon>Anguilla</taxon>
    </lineage>
</organism>
<feature type="compositionally biased region" description="Polar residues" evidence="1">
    <location>
        <begin position="1"/>
        <end position="11"/>
    </location>
</feature>
<accession>A0A0E9UGX5</accession>